<protein>
    <submittedName>
        <fullName evidence="1">Uncharacterized protein</fullName>
    </submittedName>
</protein>
<dbReference type="AlphaFoldDB" id="A0A0A9B9R0"/>
<sequence length="81" mass="9245">MVPSSSLSPSCIYLSCDAFAIERGILPLSWQSLRIRFWRFGRVKPISNRRTPERALLPDSSNVVTDEMLKRLLGIVPLSWL</sequence>
<proteinExistence type="predicted"/>
<accession>A0A0A9B9R0</accession>
<reference evidence="1" key="2">
    <citation type="journal article" date="2015" name="Data Brief">
        <title>Shoot transcriptome of the giant reed, Arundo donax.</title>
        <authorList>
            <person name="Barrero R.A."/>
            <person name="Guerrero F.D."/>
            <person name="Moolhuijzen P."/>
            <person name="Goolsby J.A."/>
            <person name="Tidwell J."/>
            <person name="Bellgard S.E."/>
            <person name="Bellgard M.I."/>
        </authorList>
    </citation>
    <scope>NUCLEOTIDE SEQUENCE</scope>
    <source>
        <tissue evidence="1">Shoot tissue taken approximately 20 cm above the soil surface</tissue>
    </source>
</reference>
<organism evidence="1">
    <name type="scientific">Arundo donax</name>
    <name type="common">Giant reed</name>
    <name type="synonym">Donax arundinaceus</name>
    <dbReference type="NCBI Taxonomy" id="35708"/>
    <lineage>
        <taxon>Eukaryota</taxon>
        <taxon>Viridiplantae</taxon>
        <taxon>Streptophyta</taxon>
        <taxon>Embryophyta</taxon>
        <taxon>Tracheophyta</taxon>
        <taxon>Spermatophyta</taxon>
        <taxon>Magnoliopsida</taxon>
        <taxon>Liliopsida</taxon>
        <taxon>Poales</taxon>
        <taxon>Poaceae</taxon>
        <taxon>PACMAD clade</taxon>
        <taxon>Arundinoideae</taxon>
        <taxon>Arundineae</taxon>
        <taxon>Arundo</taxon>
    </lineage>
</organism>
<dbReference type="EMBL" id="GBRH01237211">
    <property type="protein sequence ID" value="JAD60684.1"/>
    <property type="molecule type" value="Transcribed_RNA"/>
</dbReference>
<evidence type="ECO:0000313" key="1">
    <source>
        <dbReference type="EMBL" id="JAD60684.1"/>
    </source>
</evidence>
<name>A0A0A9B9R0_ARUDO</name>
<reference evidence="1" key="1">
    <citation type="submission" date="2014-09" db="EMBL/GenBank/DDBJ databases">
        <authorList>
            <person name="Magalhaes I.L.F."/>
            <person name="Oliveira U."/>
            <person name="Santos F.R."/>
            <person name="Vidigal T.H.D.A."/>
            <person name="Brescovit A.D."/>
            <person name="Santos A.J."/>
        </authorList>
    </citation>
    <scope>NUCLEOTIDE SEQUENCE</scope>
    <source>
        <tissue evidence="1">Shoot tissue taken approximately 20 cm above the soil surface</tissue>
    </source>
</reference>